<sequence>MLTCPCIIRVYRIVNTSKGKHISSSASSHREQFDLFSVLFQAIKIML</sequence>
<accession>A0A1I1KVV2</accession>
<evidence type="ECO:0000313" key="1">
    <source>
        <dbReference type="EMBL" id="SFC62253.1"/>
    </source>
</evidence>
<gene>
    <name evidence="1" type="ORF">SAMN05421848_2086</name>
</gene>
<dbReference type="AlphaFoldDB" id="A0A1I1KVV2"/>
<organism evidence="1 2">
    <name type="scientific">Kushneria avicenniae</name>
    <dbReference type="NCBI Taxonomy" id="402385"/>
    <lineage>
        <taxon>Bacteria</taxon>
        <taxon>Pseudomonadati</taxon>
        <taxon>Pseudomonadota</taxon>
        <taxon>Gammaproteobacteria</taxon>
        <taxon>Oceanospirillales</taxon>
        <taxon>Halomonadaceae</taxon>
        <taxon>Kushneria</taxon>
    </lineage>
</organism>
<evidence type="ECO:0000313" key="2">
    <source>
        <dbReference type="Proteomes" id="UP000199046"/>
    </source>
</evidence>
<keyword evidence="2" id="KW-1185">Reference proteome</keyword>
<name>A0A1I1KVV2_9GAMM</name>
<proteinExistence type="predicted"/>
<dbReference type="STRING" id="402385.SAMN05421848_2086"/>
<dbReference type="Proteomes" id="UP000199046">
    <property type="component" value="Unassembled WGS sequence"/>
</dbReference>
<dbReference type="EMBL" id="FOLY01000004">
    <property type="protein sequence ID" value="SFC62253.1"/>
    <property type="molecule type" value="Genomic_DNA"/>
</dbReference>
<protein>
    <submittedName>
        <fullName evidence="1">Uncharacterized protein</fullName>
    </submittedName>
</protein>
<reference evidence="2" key="1">
    <citation type="submission" date="2016-10" db="EMBL/GenBank/DDBJ databases">
        <authorList>
            <person name="Varghese N."/>
            <person name="Submissions S."/>
        </authorList>
    </citation>
    <scope>NUCLEOTIDE SEQUENCE [LARGE SCALE GENOMIC DNA]</scope>
    <source>
        <strain evidence="2">DSM 23439</strain>
    </source>
</reference>